<reference evidence="2" key="2">
    <citation type="journal article" date="2023" name="IMA Fungus">
        <title>Comparative genomic study of the Penicillium genus elucidates a diverse pangenome and 15 lateral gene transfer events.</title>
        <authorList>
            <person name="Petersen C."/>
            <person name="Sorensen T."/>
            <person name="Nielsen M.R."/>
            <person name="Sondergaard T.E."/>
            <person name="Sorensen J.L."/>
            <person name="Fitzpatrick D.A."/>
            <person name="Frisvad J.C."/>
            <person name="Nielsen K.L."/>
        </authorList>
    </citation>
    <scope>NUCLEOTIDE SEQUENCE</scope>
    <source>
        <strain evidence="2">IBT 29495</strain>
    </source>
</reference>
<evidence type="ECO:0000256" key="1">
    <source>
        <dbReference type="SAM" id="Phobius"/>
    </source>
</evidence>
<dbReference type="EMBL" id="JAPWDS010000002">
    <property type="protein sequence ID" value="KAJ5512509.1"/>
    <property type="molecule type" value="Genomic_DNA"/>
</dbReference>
<keyword evidence="1" id="KW-0812">Transmembrane</keyword>
<reference evidence="2" key="1">
    <citation type="submission" date="2022-12" db="EMBL/GenBank/DDBJ databases">
        <authorList>
            <person name="Petersen C."/>
        </authorList>
    </citation>
    <scope>NUCLEOTIDE SEQUENCE</scope>
    <source>
        <strain evidence="2">IBT 29495</strain>
    </source>
</reference>
<evidence type="ECO:0000313" key="2">
    <source>
        <dbReference type="EMBL" id="KAJ5512509.1"/>
    </source>
</evidence>
<comment type="caution">
    <text evidence="2">The sequence shown here is derived from an EMBL/GenBank/DDBJ whole genome shotgun (WGS) entry which is preliminary data.</text>
</comment>
<dbReference type="OrthoDB" id="4368950at2759"/>
<feature type="transmembrane region" description="Helical" evidence="1">
    <location>
        <begin position="98"/>
        <end position="117"/>
    </location>
</feature>
<dbReference type="AlphaFoldDB" id="A0A9X0C8M1"/>
<proteinExistence type="predicted"/>
<keyword evidence="1" id="KW-1133">Transmembrane helix</keyword>
<name>A0A9X0C8M1_9EURO</name>
<organism evidence="2 3">
    <name type="scientific">Penicillium fimorum</name>
    <dbReference type="NCBI Taxonomy" id="1882269"/>
    <lineage>
        <taxon>Eukaryota</taxon>
        <taxon>Fungi</taxon>
        <taxon>Dikarya</taxon>
        <taxon>Ascomycota</taxon>
        <taxon>Pezizomycotina</taxon>
        <taxon>Eurotiomycetes</taxon>
        <taxon>Eurotiomycetidae</taxon>
        <taxon>Eurotiales</taxon>
        <taxon>Aspergillaceae</taxon>
        <taxon>Penicillium</taxon>
    </lineage>
</organism>
<evidence type="ECO:0000313" key="3">
    <source>
        <dbReference type="Proteomes" id="UP001149954"/>
    </source>
</evidence>
<accession>A0A9X0C8M1</accession>
<keyword evidence="3" id="KW-1185">Reference proteome</keyword>
<feature type="transmembrane region" description="Helical" evidence="1">
    <location>
        <begin position="163"/>
        <end position="182"/>
    </location>
</feature>
<gene>
    <name evidence="2" type="ORF">N7463_002061</name>
</gene>
<sequence>MNHVESNSEVINHEVVDESNAGLQPEAANSFSVSDDDILRKRISKSDCGTMRTLDNHIRNMSSSTVGQLWASCRDRGTLFLDFFDNINRRLQFRFPRLFLLLSMVHYLGRYAIEIVIRCSSGHPRYARSCAVSAKAATRSWSSWVVMVCFSPNLPVTLGSMNYSAPVLVGLFLIILTFWVLIGDEFKGPNIDWKMLNLKNEAPSSGSTGIVEPDINRTASLDL</sequence>
<keyword evidence="1" id="KW-0472">Membrane</keyword>
<dbReference type="Proteomes" id="UP001149954">
    <property type="component" value="Unassembled WGS sequence"/>
</dbReference>
<protein>
    <submittedName>
        <fullName evidence="2">Amino acid/polyamine transporter I</fullName>
    </submittedName>
</protein>